<gene>
    <name evidence="1" type="ORF">NEOCIP111885_04058</name>
</gene>
<evidence type="ECO:0000313" key="1">
    <source>
        <dbReference type="EMBL" id="CAG9610303.1"/>
    </source>
</evidence>
<organism evidence="1 2">
    <name type="scientific">Pseudoneobacillus rhizosphaerae</name>
    <dbReference type="NCBI Taxonomy" id="2880968"/>
    <lineage>
        <taxon>Bacteria</taxon>
        <taxon>Bacillati</taxon>
        <taxon>Bacillota</taxon>
        <taxon>Bacilli</taxon>
        <taxon>Bacillales</taxon>
        <taxon>Bacillaceae</taxon>
        <taxon>Pseudoneobacillus</taxon>
    </lineage>
</organism>
<evidence type="ECO:0000313" key="2">
    <source>
        <dbReference type="Proteomes" id="UP000789845"/>
    </source>
</evidence>
<protein>
    <submittedName>
        <fullName evidence="1">Uncharacterized protein</fullName>
    </submittedName>
</protein>
<accession>A0A9C7GDG8</accession>
<name>A0A9C7GDG8_9BACI</name>
<reference evidence="1" key="1">
    <citation type="submission" date="2021-10" db="EMBL/GenBank/DDBJ databases">
        <authorList>
            <person name="Criscuolo A."/>
        </authorList>
    </citation>
    <scope>NUCLEOTIDE SEQUENCE</scope>
    <source>
        <strain evidence="1">CIP111885</strain>
    </source>
</reference>
<keyword evidence="2" id="KW-1185">Reference proteome</keyword>
<dbReference type="EMBL" id="CAKJTG010000032">
    <property type="protein sequence ID" value="CAG9610303.1"/>
    <property type="molecule type" value="Genomic_DNA"/>
</dbReference>
<dbReference type="AlphaFoldDB" id="A0A9C7GDG8"/>
<comment type="caution">
    <text evidence="1">The sequence shown here is derived from an EMBL/GenBank/DDBJ whole genome shotgun (WGS) entry which is preliminary data.</text>
</comment>
<dbReference type="Proteomes" id="UP000789845">
    <property type="component" value="Unassembled WGS sequence"/>
</dbReference>
<sequence length="58" mass="6549">MVLIANRLQLNLFGVMIEIKVSRGNFFLNLGHTPQGECLFLMIACLALNVVFRNTLKL</sequence>
<proteinExistence type="predicted"/>